<evidence type="ECO:0000313" key="3">
    <source>
        <dbReference type="EMBL" id="MDN4483770.1"/>
    </source>
</evidence>
<evidence type="ECO:0008006" key="5">
    <source>
        <dbReference type="Google" id="ProtNLM"/>
    </source>
</evidence>
<comment type="caution">
    <text evidence="3">The sequence shown here is derived from an EMBL/GenBank/DDBJ whole genome shotgun (WGS) entry which is preliminary data.</text>
</comment>
<gene>
    <name evidence="3" type="ORF">QQ002_09505</name>
</gene>
<dbReference type="Proteomes" id="UP001172756">
    <property type="component" value="Unassembled WGS sequence"/>
</dbReference>
<reference evidence="3 4" key="1">
    <citation type="submission" date="2023-06" db="EMBL/GenBank/DDBJ databases">
        <title>SYSU T0a273.</title>
        <authorList>
            <person name="Gao L."/>
            <person name="Fang B.-Z."/>
            <person name="Li W.-J."/>
        </authorList>
    </citation>
    <scope>NUCLEOTIDE SEQUENCE [LARGE SCALE GENOMIC DNA]</scope>
    <source>
        <strain evidence="3 4">SYSU T0a273</strain>
    </source>
</reference>
<name>A0AB35MIY8_9MICO</name>
<dbReference type="EMBL" id="JAUHQB010000006">
    <property type="protein sequence ID" value="MDN4483770.1"/>
    <property type="molecule type" value="Genomic_DNA"/>
</dbReference>
<proteinExistence type="predicted"/>
<organism evidence="3 4">
    <name type="scientific">Demequina lignilytica</name>
    <dbReference type="NCBI Taxonomy" id="3051663"/>
    <lineage>
        <taxon>Bacteria</taxon>
        <taxon>Bacillati</taxon>
        <taxon>Actinomycetota</taxon>
        <taxon>Actinomycetes</taxon>
        <taxon>Micrococcales</taxon>
        <taxon>Demequinaceae</taxon>
        <taxon>Demequina</taxon>
    </lineage>
</organism>
<dbReference type="RefSeq" id="WP_301160522.1">
    <property type="nucleotide sequence ID" value="NZ_JAUHQB010000006.1"/>
</dbReference>
<dbReference type="AlphaFoldDB" id="A0AB35MIY8"/>
<evidence type="ECO:0000256" key="2">
    <source>
        <dbReference type="SAM" id="Phobius"/>
    </source>
</evidence>
<feature type="transmembrane region" description="Helical" evidence="2">
    <location>
        <begin position="45"/>
        <end position="65"/>
    </location>
</feature>
<keyword evidence="2" id="KW-0812">Transmembrane</keyword>
<evidence type="ECO:0000313" key="4">
    <source>
        <dbReference type="Proteomes" id="UP001172756"/>
    </source>
</evidence>
<keyword evidence="2" id="KW-0472">Membrane</keyword>
<evidence type="ECO:0000256" key="1">
    <source>
        <dbReference type="SAM" id="MobiDB-lite"/>
    </source>
</evidence>
<keyword evidence="2" id="KW-1133">Transmembrane helix</keyword>
<protein>
    <recommendedName>
        <fullName evidence="5">PknH-like extracellular domain-containing protein</fullName>
    </recommendedName>
</protein>
<sequence>MSTQLKDMLTSVAEEERARVDASHRDGDTDAYVHAIRPRRAARRAGVVAAALVGVGVAGAGYLALGPSGTSVDPAVETPTPTPSALVSDPDAVAGERGWTVADVVISPGATAMTAAEAVGAAAADSVACGSLESFAALAGGTDASVGAAQNLGAFVGESGAATGVRLRSFESAEDSQTYLGDLESIAGRCATDLEGEGMQPRASRIALTGLPGESVTVTIPADESEWRLDVHVIGADAVAIVTEPGADVAALDVIAAWVEGAVG</sequence>
<feature type="compositionally biased region" description="Basic and acidic residues" evidence="1">
    <location>
        <begin position="14"/>
        <end position="25"/>
    </location>
</feature>
<accession>A0AB35MIY8</accession>
<feature type="region of interest" description="Disordered" evidence="1">
    <location>
        <begin position="1"/>
        <end position="25"/>
    </location>
</feature>